<accession>A0A7R9LGW5</accession>
<proteinExistence type="predicted"/>
<feature type="compositionally biased region" description="Basic and acidic residues" evidence="1">
    <location>
        <begin position="1"/>
        <end position="12"/>
    </location>
</feature>
<dbReference type="Proteomes" id="UP000759131">
    <property type="component" value="Unassembled WGS sequence"/>
</dbReference>
<name>A0A7R9LGW5_9ACAR</name>
<reference evidence="2" key="1">
    <citation type="submission" date="2020-11" db="EMBL/GenBank/DDBJ databases">
        <authorList>
            <person name="Tran Van P."/>
        </authorList>
    </citation>
    <scope>NUCLEOTIDE SEQUENCE</scope>
</reference>
<gene>
    <name evidence="2" type="ORF">OSB1V03_LOCUS18685</name>
</gene>
<sequence length="612" mass="68226">MRQKRNEFEAKRRQSVMTTDLKDAPEDRQHPPPQQPSVTVAVPAVEVEAKSLEPTVVLVIAAEEVEVERATATDPVEVSIRGHSVVSVDLFGSKSHLEVDDEDMDVDNESVREDESQINDKSNVTEKPESKSSTTESNSSQSESNSSESESNTSSSTTESKSDAKSDENTESKVDSTPETSAQSTSAVDTEMDTELKTTTAGESSSDSSSEDSSLSSSASTLHNTSSLNLNSTSPLSVSVIHSSGDYLVSSPTTADPTLNFTFNASSDEDSQSFDPFIHTNRSFHTNTTFYETTSPLQLSFMVREDTLCILADELERQIDDIVIPDEDQNLTIYNMSAADEPTDLYAPLRRLDDKELGFTCESLTDDKALISYLWGTFALEVRFGDVVPEANTAFTVRRITAINMKSLVSAEEPLKMRQKGLLLKFNDFHKPLITIAHDLIISSFETEEQHIKSKHKTSASLDELVSYISIRAMSAKRLLSELRVIASSEVCRLYPKVNDTYRLVVEILALRKPIQLILPINAKSYPDEAIHPRVRIPAADKHFYCTDQFSAAFLRIERGKFQYIQRLIKATKALVRAKKRLMYEKQQNLRQKQEIESARLTESILISKTNT</sequence>
<feature type="compositionally biased region" description="Acidic residues" evidence="1">
    <location>
        <begin position="99"/>
        <end position="108"/>
    </location>
</feature>
<feature type="region of interest" description="Disordered" evidence="1">
    <location>
        <begin position="92"/>
        <end position="233"/>
    </location>
</feature>
<feature type="compositionally biased region" description="Low complexity" evidence="1">
    <location>
        <begin position="131"/>
        <end position="159"/>
    </location>
</feature>
<feature type="compositionally biased region" description="Polar residues" evidence="1">
    <location>
        <begin position="177"/>
        <end position="188"/>
    </location>
</feature>
<dbReference type="AlphaFoldDB" id="A0A7R9LGW5"/>
<evidence type="ECO:0000256" key="1">
    <source>
        <dbReference type="SAM" id="MobiDB-lite"/>
    </source>
</evidence>
<dbReference type="OrthoDB" id="6516030at2759"/>
<feature type="compositionally biased region" description="Low complexity" evidence="1">
    <location>
        <begin position="204"/>
        <end position="233"/>
    </location>
</feature>
<evidence type="ECO:0000313" key="2">
    <source>
        <dbReference type="EMBL" id="CAD7641502.1"/>
    </source>
</evidence>
<organism evidence="2">
    <name type="scientific">Medioppia subpectinata</name>
    <dbReference type="NCBI Taxonomy" id="1979941"/>
    <lineage>
        <taxon>Eukaryota</taxon>
        <taxon>Metazoa</taxon>
        <taxon>Ecdysozoa</taxon>
        <taxon>Arthropoda</taxon>
        <taxon>Chelicerata</taxon>
        <taxon>Arachnida</taxon>
        <taxon>Acari</taxon>
        <taxon>Acariformes</taxon>
        <taxon>Sarcoptiformes</taxon>
        <taxon>Oribatida</taxon>
        <taxon>Brachypylina</taxon>
        <taxon>Oppioidea</taxon>
        <taxon>Oppiidae</taxon>
        <taxon>Medioppia</taxon>
    </lineage>
</organism>
<evidence type="ECO:0000313" key="3">
    <source>
        <dbReference type="Proteomes" id="UP000759131"/>
    </source>
</evidence>
<feature type="region of interest" description="Disordered" evidence="1">
    <location>
        <begin position="1"/>
        <end position="38"/>
    </location>
</feature>
<dbReference type="EMBL" id="OC879946">
    <property type="protein sequence ID" value="CAD7641502.1"/>
    <property type="molecule type" value="Genomic_DNA"/>
</dbReference>
<protein>
    <submittedName>
        <fullName evidence="2">Uncharacterized protein</fullName>
    </submittedName>
</protein>
<keyword evidence="3" id="KW-1185">Reference proteome</keyword>
<dbReference type="EMBL" id="CAJPIZ010025371">
    <property type="protein sequence ID" value="CAG2118735.1"/>
    <property type="molecule type" value="Genomic_DNA"/>
</dbReference>
<feature type="compositionally biased region" description="Basic and acidic residues" evidence="1">
    <location>
        <begin position="160"/>
        <end position="176"/>
    </location>
</feature>
<feature type="compositionally biased region" description="Basic and acidic residues" evidence="1">
    <location>
        <begin position="20"/>
        <end position="30"/>
    </location>
</feature>